<dbReference type="EMBL" id="JXJN01006781">
    <property type="status" value="NOT_ANNOTATED_CDS"/>
    <property type="molecule type" value="Genomic_DNA"/>
</dbReference>
<dbReference type="AlphaFoldDB" id="A0A1B0B0M6"/>
<reference evidence="1" key="2">
    <citation type="submission" date="2020-05" db="UniProtKB">
        <authorList>
            <consortium name="EnsemblMetazoa"/>
        </authorList>
    </citation>
    <scope>IDENTIFICATION</scope>
    <source>
        <strain evidence="1">IAEA</strain>
    </source>
</reference>
<evidence type="ECO:0000313" key="1">
    <source>
        <dbReference type="EnsemblMetazoa" id="GPPI014905-PA"/>
    </source>
</evidence>
<name>A0A1B0B0M6_9MUSC</name>
<dbReference type="Proteomes" id="UP000092460">
    <property type="component" value="Unassembled WGS sequence"/>
</dbReference>
<evidence type="ECO:0000313" key="2">
    <source>
        <dbReference type="Proteomes" id="UP000092460"/>
    </source>
</evidence>
<dbReference type="EnsemblMetazoa" id="GPPI014905-RA">
    <property type="protein sequence ID" value="GPPI014905-PA"/>
    <property type="gene ID" value="GPPI014905"/>
</dbReference>
<keyword evidence="2" id="KW-1185">Reference proteome</keyword>
<proteinExistence type="predicted"/>
<sequence>MASVFYPNISASVNNASEKIQLAAPIGGAYTVFPTAANSMPVIEVHEEDGTFTLQMRSSLDTNDELFADSNEPAVEAKISKERRLYWFSCRSWYP</sequence>
<dbReference type="VEuPathDB" id="VectorBase:GPPI014905"/>
<reference evidence="2" key="1">
    <citation type="submission" date="2015-01" db="EMBL/GenBank/DDBJ databases">
        <authorList>
            <person name="Aksoy S."/>
            <person name="Warren W."/>
            <person name="Wilson R.K."/>
        </authorList>
    </citation>
    <scope>NUCLEOTIDE SEQUENCE [LARGE SCALE GENOMIC DNA]</scope>
    <source>
        <strain evidence="2">IAEA</strain>
    </source>
</reference>
<accession>A0A1B0B0M6</accession>
<protein>
    <submittedName>
        <fullName evidence="1">Uncharacterized protein</fullName>
    </submittedName>
</protein>
<organism evidence="1 2">
    <name type="scientific">Glossina palpalis gambiensis</name>
    <dbReference type="NCBI Taxonomy" id="67801"/>
    <lineage>
        <taxon>Eukaryota</taxon>
        <taxon>Metazoa</taxon>
        <taxon>Ecdysozoa</taxon>
        <taxon>Arthropoda</taxon>
        <taxon>Hexapoda</taxon>
        <taxon>Insecta</taxon>
        <taxon>Pterygota</taxon>
        <taxon>Neoptera</taxon>
        <taxon>Endopterygota</taxon>
        <taxon>Diptera</taxon>
        <taxon>Brachycera</taxon>
        <taxon>Muscomorpha</taxon>
        <taxon>Hippoboscoidea</taxon>
        <taxon>Glossinidae</taxon>
        <taxon>Glossina</taxon>
    </lineage>
</organism>